<dbReference type="InterPro" id="IPR051178">
    <property type="entry name" value="TfdA_dioxygenase"/>
</dbReference>
<dbReference type="Gene3D" id="3.60.130.10">
    <property type="entry name" value="Clavaminate synthase-like"/>
    <property type="match status" value="1"/>
</dbReference>
<accession>A0A8H6HWK2</accession>
<keyword evidence="3" id="KW-0479">Metal-binding</keyword>
<dbReference type="EMBL" id="JACGCI010000035">
    <property type="protein sequence ID" value="KAF6754211.1"/>
    <property type="molecule type" value="Genomic_DNA"/>
</dbReference>
<evidence type="ECO:0000256" key="1">
    <source>
        <dbReference type="ARBA" id="ARBA00001954"/>
    </source>
</evidence>
<dbReference type="GO" id="GO:0046872">
    <property type="term" value="F:metal ion binding"/>
    <property type="evidence" value="ECO:0007669"/>
    <property type="project" value="UniProtKB-KW"/>
</dbReference>
<evidence type="ECO:0000256" key="3">
    <source>
        <dbReference type="ARBA" id="ARBA00022723"/>
    </source>
</evidence>
<evidence type="ECO:0000313" key="8">
    <source>
        <dbReference type="EMBL" id="KAF6754211.1"/>
    </source>
</evidence>
<dbReference type="Pfam" id="PF02668">
    <property type="entry name" value="TauD"/>
    <property type="match status" value="1"/>
</dbReference>
<dbReference type="InterPro" id="IPR042098">
    <property type="entry name" value="TauD-like_sf"/>
</dbReference>
<evidence type="ECO:0000313" key="9">
    <source>
        <dbReference type="Proteomes" id="UP000521943"/>
    </source>
</evidence>
<dbReference type="PANTHER" id="PTHR43779:SF2">
    <property type="entry name" value="ALPHA-KETOGLUTARATE-DEPENDENT XANTHINE DIOXYGENASE XAN1"/>
    <property type="match status" value="1"/>
</dbReference>
<dbReference type="Proteomes" id="UP000521943">
    <property type="component" value="Unassembled WGS sequence"/>
</dbReference>
<dbReference type="GO" id="GO:0051213">
    <property type="term" value="F:dioxygenase activity"/>
    <property type="evidence" value="ECO:0007669"/>
    <property type="project" value="UniProtKB-KW"/>
</dbReference>
<protein>
    <submittedName>
        <fullName evidence="8">Clavaminate synthase-like protein</fullName>
    </submittedName>
</protein>
<evidence type="ECO:0000256" key="6">
    <source>
        <dbReference type="ARBA" id="ARBA00023004"/>
    </source>
</evidence>
<organism evidence="8 9">
    <name type="scientific">Ephemerocybe angulata</name>
    <dbReference type="NCBI Taxonomy" id="980116"/>
    <lineage>
        <taxon>Eukaryota</taxon>
        <taxon>Fungi</taxon>
        <taxon>Dikarya</taxon>
        <taxon>Basidiomycota</taxon>
        <taxon>Agaricomycotina</taxon>
        <taxon>Agaricomycetes</taxon>
        <taxon>Agaricomycetidae</taxon>
        <taxon>Agaricales</taxon>
        <taxon>Agaricineae</taxon>
        <taxon>Psathyrellaceae</taxon>
        <taxon>Ephemerocybe</taxon>
    </lineage>
</organism>
<evidence type="ECO:0000256" key="5">
    <source>
        <dbReference type="ARBA" id="ARBA00023002"/>
    </source>
</evidence>
<name>A0A8H6HWK2_9AGAR</name>
<proteinExistence type="inferred from homology"/>
<sequence length="405" mass="46150">MYGTDDSMPLTLEPIPFPPSLDASHFQNFGREVKNVHPGDVAQDRSLFHDIEDALYTYDLLLFRDVDLTPEQQHSLVKAFDTSAEQYAHGNDHEKAKKTVLHSYLNTIPRVPQVQVIGHGTVRNHEGIAEVTLKHGHHKTFHKTQIPVIDEEKYGATRFFRWHMDAALYNFEPAKVTALYGLKVPQGPPQVVRYDDGTGDELEVPVGTTTFVSGKVMFDALPKDLKSFAVRARARYAPHPFEWIRDAKAVSTGLGIVSEGAEVPFEDLTEWEEEKRKTYPFLWKNPKTGELHLQVHPMTITDIYVDALPAHIAERKGRYPEGGHIADLKEVRAIMYEIQRPGIAPSLVYPHPWKEKDLVLFHNRGLMHTVVGLFREDQIRLFHQSNLASSDRPEGPNEFDIEKWA</sequence>
<keyword evidence="4" id="KW-0223">Dioxygenase</keyword>
<dbReference type="OrthoDB" id="93019at2759"/>
<keyword evidence="5" id="KW-0560">Oxidoreductase</keyword>
<dbReference type="AlphaFoldDB" id="A0A8H6HWK2"/>
<comment type="cofactor">
    <cofactor evidence="1">
        <name>Fe(2+)</name>
        <dbReference type="ChEBI" id="CHEBI:29033"/>
    </cofactor>
</comment>
<reference evidence="8 9" key="1">
    <citation type="submission" date="2020-07" db="EMBL/GenBank/DDBJ databases">
        <title>Comparative genomics of pyrophilous fungi reveals a link between fire events and developmental genes.</title>
        <authorList>
            <consortium name="DOE Joint Genome Institute"/>
            <person name="Steindorff A.S."/>
            <person name="Carver A."/>
            <person name="Calhoun S."/>
            <person name="Stillman K."/>
            <person name="Liu H."/>
            <person name="Lipzen A."/>
            <person name="Pangilinan J."/>
            <person name="Labutti K."/>
            <person name="Bruns T.D."/>
            <person name="Grigoriev I.V."/>
        </authorList>
    </citation>
    <scope>NUCLEOTIDE SEQUENCE [LARGE SCALE GENOMIC DNA]</scope>
    <source>
        <strain evidence="8 9">CBS 144469</strain>
    </source>
</reference>
<evidence type="ECO:0000256" key="4">
    <source>
        <dbReference type="ARBA" id="ARBA00022964"/>
    </source>
</evidence>
<evidence type="ECO:0000256" key="2">
    <source>
        <dbReference type="ARBA" id="ARBA00005896"/>
    </source>
</evidence>
<keyword evidence="6" id="KW-0408">Iron</keyword>
<comment type="caution">
    <text evidence="8">The sequence shown here is derived from an EMBL/GenBank/DDBJ whole genome shotgun (WGS) entry which is preliminary data.</text>
</comment>
<gene>
    <name evidence="8" type="ORF">DFP72DRAFT_899677</name>
</gene>
<keyword evidence="9" id="KW-1185">Reference proteome</keyword>
<dbReference type="InterPro" id="IPR003819">
    <property type="entry name" value="TauD/TfdA-like"/>
</dbReference>
<comment type="similarity">
    <text evidence="2">Belongs to the TfdA dioxygenase family.</text>
</comment>
<feature type="domain" description="TauD/TfdA-like" evidence="7">
    <location>
        <begin position="28"/>
        <end position="377"/>
    </location>
</feature>
<evidence type="ECO:0000259" key="7">
    <source>
        <dbReference type="Pfam" id="PF02668"/>
    </source>
</evidence>
<dbReference type="PANTHER" id="PTHR43779">
    <property type="entry name" value="DIOXYGENASE RV0097-RELATED"/>
    <property type="match status" value="1"/>
</dbReference>
<dbReference type="SUPFAM" id="SSF51197">
    <property type="entry name" value="Clavaminate synthase-like"/>
    <property type="match status" value="1"/>
</dbReference>